<dbReference type="AlphaFoldDB" id="A0AAV4BS21"/>
<evidence type="ECO:0000313" key="1">
    <source>
        <dbReference type="EMBL" id="GFO22162.1"/>
    </source>
</evidence>
<accession>A0AAV4BS21</accession>
<evidence type="ECO:0000313" key="2">
    <source>
        <dbReference type="Proteomes" id="UP000735302"/>
    </source>
</evidence>
<protein>
    <submittedName>
        <fullName evidence="1">Uncharacterized protein</fullName>
    </submittedName>
</protein>
<sequence length="91" mass="10893">MKEELKLLMGETQFPVREKTRRLRSPNLVLLSSNLSLAASLNNRRDIDAFKTWLFSFENMKMNLELMKNYGRMHPKLYCLPRNHLGKKWRP</sequence>
<name>A0AAV4BS21_9GAST</name>
<dbReference type="Proteomes" id="UP000735302">
    <property type="component" value="Unassembled WGS sequence"/>
</dbReference>
<gene>
    <name evidence="1" type="ORF">PoB_004866700</name>
</gene>
<organism evidence="1 2">
    <name type="scientific">Plakobranchus ocellatus</name>
    <dbReference type="NCBI Taxonomy" id="259542"/>
    <lineage>
        <taxon>Eukaryota</taxon>
        <taxon>Metazoa</taxon>
        <taxon>Spiralia</taxon>
        <taxon>Lophotrochozoa</taxon>
        <taxon>Mollusca</taxon>
        <taxon>Gastropoda</taxon>
        <taxon>Heterobranchia</taxon>
        <taxon>Euthyneura</taxon>
        <taxon>Panpulmonata</taxon>
        <taxon>Sacoglossa</taxon>
        <taxon>Placobranchoidea</taxon>
        <taxon>Plakobranchidae</taxon>
        <taxon>Plakobranchus</taxon>
    </lineage>
</organism>
<dbReference type="EMBL" id="BLXT01005342">
    <property type="protein sequence ID" value="GFO22162.1"/>
    <property type="molecule type" value="Genomic_DNA"/>
</dbReference>
<comment type="caution">
    <text evidence="1">The sequence shown here is derived from an EMBL/GenBank/DDBJ whole genome shotgun (WGS) entry which is preliminary data.</text>
</comment>
<proteinExistence type="predicted"/>
<reference evidence="1 2" key="1">
    <citation type="journal article" date="2021" name="Elife">
        <title>Chloroplast acquisition without the gene transfer in kleptoplastic sea slugs, Plakobranchus ocellatus.</title>
        <authorList>
            <person name="Maeda T."/>
            <person name="Takahashi S."/>
            <person name="Yoshida T."/>
            <person name="Shimamura S."/>
            <person name="Takaki Y."/>
            <person name="Nagai Y."/>
            <person name="Toyoda A."/>
            <person name="Suzuki Y."/>
            <person name="Arimoto A."/>
            <person name="Ishii H."/>
            <person name="Satoh N."/>
            <person name="Nishiyama T."/>
            <person name="Hasebe M."/>
            <person name="Maruyama T."/>
            <person name="Minagawa J."/>
            <person name="Obokata J."/>
            <person name="Shigenobu S."/>
        </authorList>
    </citation>
    <scope>NUCLEOTIDE SEQUENCE [LARGE SCALE GENOMIC DNA]</scope>
</reference>
<keyword evidence="2" id="KW-1185">Reference proteome</keyword>